<evidence type="ECO:0000313" key="1">
    <source>
        <dbReference type="EMBL" id="GGB53069.1"/>
    </source>
</evidence>
<dbReference type="RefSeq" id="WP_188512731.1">
    <property type="nucleotide sequence ID" value="NZ_BMGD01000001.1"/>
</dbReference>
<organism evidence="1 2">
    <name type="scientific">Blastomonas aquatica</name>
    <dbReference type="NCBI Taxonomy" id="1510276"/>
    <lineage>
        <taxon>Bacteria</taxon>
        <taxon>Pseudomonadati</taxon>
        <taxon>Pseudomonadota</taxon>
        <taxon>Alphaproteobacteria</taxon>
        <taxon>Sphingomonadales</taxon>
        <taxon>Sphingomonadaceae</taxon>
        <taxon>Blastomonas</taxon>
    </lineage>
</organism>
<protein>
    <submittedName>
        <fullName evidence="1">Uncharacterized protein</fullName>
    </submittedName>
</protein>
<sequence>MGLFREPAFDTRCSIAVEQSEAHFHAHVELDGDIAIQPGDKVRVHGAPIIVGFGESILIQRMATVQPAGALMRAWTKLTAMGELKELYEVSFTTSRW</sequence>
<evidence type="ECO:0000313" key="2">
    <source>
        <dbReference type="Proteomes" id="UP000614261"/>
    </source>
</evidence>
<proteinExistence type="predicted"/>
<reference evidence="2" key="1">
    <citation type="journal article" date="2019" name="Int. J. Syst. Evol. Microbiol.">
        <title>The Global Catalogue of Microorganisms (GCM) 10K type strain sequencing project: providing services to taxonomists for standard genome sequencing and annotation.</title>
        <authorList>
            <consortium name="The Broad Institute Genomics Platform"/>
            <consortium name="The Broad Institute Genome Sequencing Center for Infectious Disease"/>
            <person name="Wu L."/>
            <person name="Ma J."/>
        </authorList>
    </citation>
    <scope>NUCLEOTIDE SEQUENCE [LARGE SCALE GENOMIC DNA]</scope>
    <source>
        <strain evidence="2">CGMCC 1.12851</strain>
    </source>
</reference>
<gene>
    <name evidence="1" type="ORF">GCM10010833_04660</name>
</gene>
<dbReference type="Proteomes" id="UP000614261">
    <property type="component" value="Unassembled WGS sequence"/>
</dbReference>
<keyword evidence="2" id="KW-1185">Reference proteome</keyword>
<comment type="caution">
    <text evidence="1">The sequence shown here is derived from an EMBL/GenBank/DDBJ whole genome shotgun (WGS) entry which is preliminary data.</text>
</comment>
<name>A0ABQ1IXS3_9SPHN</name>
<dbReference type="EMBL" id="BMGD01000001">
    <property type="protein sequence ID" value="GGB53069.1"/>
    <property type="molecule type" value="Genomic_DNA"/>
</dbReference>
<accession>A0ABQ1IXS3</accession>